<feature type="compositionally biased region" description="Basic and acidic residues" evidence="10">
    <location>
        <begin position="494"/>
        <end position="518"/>
    </location>
</feature>
<proteinExistence type="inferred from homology"/>
<sequence length="532" mass="59520">MKEKLILYKNKLKDIWTNRSKGQKTAIIASGLLALLLIGVLVWVSGRSTYVPLYSNLTVQEVSQIKTELDTRGIPYEIKDNGATINVPEENADSLLVDLAGQGIPDSGNIDYSFFSENASWGITDNEFDMMKLDATQTELSNLIKQIDGIHDAKVMINMPKEALYVSDKGEEASASIVLNTKPGYQFKGNQVDALYHLVSKAVPNLPEDNIVIMNQYFEYFDQNSSEKGDFSDYASQQAVKRDIERDIQRRLQQMVGAMVGQEKAIVSVTADVDFTKENRKEDLIEPVDVENMEGLPVSIETVNETYTGKPPAGGVAGTGEEDVPGYQGTDQDGNGDYKLVKETVNNEFNKIRKDIVESPYKIRDLGIQVAIDNIVKKDGDKVQTLSTQEQSNVENGLNSILNSMITTSIDKEYGEVDPTDKVSIVFEPFNGTPENAVPEAKGVPMWMYITGGILLAAIIVGIILYMRKRRNEEEEYYEEDEYLETIPGEEEVPDIRPEETEAAAKRKQLEKMAKEKPEEFSKLLRSWISED</sequence>
<name>A0ABY9L1T1_9BACI</name>
<dbReference type="PANTHER" id="PTHR30046">
    <property type="entry name" value="FLAGELLAR M-RING PROTEIN"/>
    <property type="match status" value="1"/>
</dbReference>
<keyword evidence="14" id="KW-0969">Cilium</keyword>
<dbReference type="Pfam" id="PF01514">
    <property type="entry name" value="YscJ_FliF"/>
    <property type="match status" value="1"/>
</dbReference>
<evidence type="ECO:0000256" key="5">
    <source>
        <dbReference type="ARBA" id="ARBA00022692"/>
    </source>
</evidence>
<evidence type="ECO:0000313" key="14">
    <source>
        <dbReference type="EMBL" id="WLV25758.1"/>
    </source>
</evidence>
<comment type="function">
    <text evidence="9">The M ring may be actively involved in energy transduction.</text>
</comment>
<dbReference type="NCBIfam" id="TIGR00206">
    <property type="entry name" value="fliF"/>
    <property type="match status" value="1"/>
</dbReference>
<keyword evidence="6 11" id="KW-1133">Transmembrane helix</keyword>
<dbReference type="Proteomes" id="UP001180087">
    <property type="component" value="Chromosome"/>
</dbReference>
<dbReference type="InterPro" id="IPR043427">
    <property type="entry name" value="YscJ/FliF"/>
</dbReference>
<feature type="compositionally biased region" description="Acidic residues" evidence="10">
    <location>
        <begin position="481"/>
        <end position="493"/>
    </location>
</feature>
<gene>
    <name evidence="14" type="primary">fliF</name>
    <name evidence="14" type="ORF">QR721_06015</name>
</gene>
<dbReference type="PANTHER" id="PTHR30046:SF0">
    <property type="entry name" value="FLAGELLAR M-RING PROTEIN"/>
    <property type="match status" value="1"/>
</dbReference>
<dbReference type="RefSeq" id="WP_348029552.1">
    <property type="nucleotide sequence ID" value="NZ_CP129113.1"/>
</dbReference>
<evidence type="ECO:0000256" key="11">
    <source>
        <dbReference type="SAM" id="Phobius"/>
    </source>
</evidence>
<evidence type="ECO:0000256" key="4">
    <source>
        <dbReference type="ARBA" id="ARBA00022475"/>
    </source>
</evidence>
<feature type="transmembrane region" description="Helical" evidence="11">
    <location>
        <begin position="446"/>
        <end position="467"/>
    </location>
</feature>
<dbReference type="PRINTS" id="PR01009">
    <property type="entry name" value="FLGMRINGFLIF"/>
</dbReference>
<evidence type="ECO:0000256" key="8">
    <source>
        <dbReference type="ARBA" id="ARBA00023143"/>
    </source>
</evidence>
<evidence type="ECO:0000256" key="3">
    <source>
        <dbReference type="ARBA" id="ARBA00007971"/>
    </source>
</evidence>
<evidence type="ECO:0000256" key="10">
    <source>
        <dbReference type="SAM" id="MobiDB-lite"/>
    </source>
</evidence>
<protein>
    <recommendedName>
        <fullName evidence="9">Flagellar M-ring protein</fullName>
    </recommendedName>
</protein>
<keyword evidence="7 11" id="KW-0472">Membrane</keyword>
<feature type="domain" description="Flagellar M-ring C-terminal" evidence="13">
    <location>
        <begin position="258"/>
        <end position="396"/>
    </location>
</feature>
<evidence type="ECO:0000256" key="7">
    <source>
        <dbReference type="ARBA" id="ARBA00023136"/>
    </source>
</evidence>
<keyword evidence="14" id="KW-0966">Cell projection</keyword>
<evidence type="ECO:0000259" key="13">
    <source>
        <dbReference type="Pfam" id="PF08345"/>
    </source>
</evidence>
<keyword evidence="8 9" id="KW-0975">Bacterial flagellum</keyword>
<evidence type="ECO:0000259" key="12">
    <source>
        <dbReference type="Pfam" id="PF01514"/>
    </source>
</evidence>
<accession>A0ABY9L1T1</accession>
<dbReference type="PIRSF" id="PIRSF004862">
    <property type="entry name" value="FliF"/>
    <property type="match status" value="1"/>
</dbReference>
<evidence type="ECO:0000256" key="9">
    <source>
        <dbReference type="PIRNR" id="PIRNR004862"/>
    </source>
</evidence>
<dbReference type="InterPro" id="IPR000067">
    <property type="entry name" value="FlgMring_FliF"/>
</dbReference>
<evidence type="ECO:0000256" key="6">
    <source>
        <dbReference type="ARBA" id="ARBA00022989"/>
    </source>
</evidence>
<evidence type="ECO:0000313" key="15">
    <source>
        <dbReference type="Proteomes" id="UP001180087"/>
    </source>
</evidence>
<comment type="similarity">
    <text evidence="3 9">Belongs to the FliF family.</text>
</comment>
<dbReference type="InterPro" id="IPR045851">
    <property type="entry name" value="AMP-bd_C_sf"/>
</dbReference>
<reference evidence="14" key="1">
    <citation type="submission" date="2023-06" db="EMBL/GenBank/DDBJ databases">
        <title>A Treasure from Seagulls: Isolation and Description of Aciduricobacillus qingdaonensis gen. nov., sp. nov., a Rare Obligately Uric Acid-utilizing Member in the Family Bacillaceae.</title>
        <authorList>
            <person name="Liu W."/>
            <person name="Wang B."/>
        </authorList>
    </citation>
    <scope>NUCLEOTIDE SEQUENCE</scope>
    <source>
        <strain evidence="14">44XB</strain>
    </source>
</reference>
<feature type="region of interest" description="Disordered" evidence="10">
    <location>
        <begin position="481"/>
        <end position="518"/>
    </location>
</feature>
<dbReference type="InterPro" id="IPR013556">
    <property type="entry name" value="Flag_M-ring_C"/>
</dbReference>
<dbReference type="Gene3D" id="3.30.300.30">
    <property type="match status" value="1"/>
</dbReference>
<dbReference type="InterPro" id="IPR006182">
    <property type="entry name" value="FliF_N_dom"/>
</dbReference>
<feature type="domain" description="Flagellar M-ring N-terminal" evidence="12">
    <location>
        <begin position="46"/>
        <end position="221"/>
    </location>
</feature>
<keyword evidence="5 11" id="KW-0812">Transmembrane</keyword>
<dbReference type="EMBL" id="CP129113">
    <property type="protein sequence ID" value="WLV25758.1"/>
    <property type="molecule type" value="Genomic_DNA"/>
</dbReference>
<dbReference type="Pfam" id="PF08345">
    <property type="entry name" value="YscJ_FliF_C"/>
    <property type="match status" value="1"/>
</dbReference>
<evidence type="ECO:0000256" key="1">
    <source>
        <dbReference type="ARBA" id="ARBA00004117"/>
    </source>
</evidence>
<feature type="transmembrane region" description="Helical" evidence="11">
    <location>
        <begin position="26"/>
        <end position="46"/>
    </location>
</feature>
<comment type="subcellular location">
    <subcellularLocation>
        <location evidence="1 9">Bacterial flagellum basal body</location>
    </subcellularLocation>
    <subcellularLocation>
        <location evidence="2">Cell membrane</location>
        <topology evidence="2">Multi-pass membrane protein</topology>
    </subcellularLocation>
</comment>
<evidence type="ECO:0000256" key="2">
    <source>
        <dbReference type="ARBA" id="ARBA00004651"/>
    </source>
</evidence>
<keyword evidence="4" id="KW-1003">Cell membrane</keyword>
<organism evidence="14 15">
    <name type="scientific">Aciduricibacillus chroicocephali</name>
    <dbReference type="NCBI Taxonomy" id="3054939"/>
    <lineage>
        <taxon>Bacteria</taxon>
        <taxon>Bacillati</taxon>
        <taxon>Bacillota</taxon>
        <taxon>Bacilli</taxon>
        <taxon>Bacillales</taxon>
        <taxon>Bacillaceae</taxon>
        <taxon>Aciduricibacillus</taxon>
    </lineage>
</organism>
<keyword evidence="15" id="KW-1185">Reference proteome</keyword>
<keyword evidence="14" id="KW-0282">Flagellum</keyword>